<protein>
    <submittedName>
        <fullName evidence="1">Uncharacterized protein</fullName>
    </submittedName>
</protein>
<gene>
    <name evidence="1" type="ORF">LAESUDRAFT_750101</name>
</gene>
<dbReference type="InParanoid" id="A0A165E5J8"/>
<dbReference type="GeneID" id="63828622"/>
<dbReference type="EMBL" id="KV427625">
    <property type="protein sequence ID" value="KZT06280.1"/>
    <property type="molecule type" value="Genomic_DNA"/>
</dbReference>
<dbReference type="RefSeq" id="XP_040764020.1">
    <property type="nucleotide sequence ID" value="XM_040911594.1"/>
</dbReference>
<keyword evidence="2" id="KW-1185">Reference proteome</keyword>
<dbReference type="Proteomes" id="UP000076871">
    <property type="component" value="Unassembled WGS sequence"/>
</dbReference>
<name>A0A165E5J8_9APHY</name>
<dbReference type="AlphaFoldDB" id="A0A165E5J8"/>
<reference evidence="1 2" key="1">
    <citation type="journal article" date="2016" name="Mol. Biol. Evol.">
        <title>Comparative Genomics of Early-Diverging Mushroom-Forming Fungi Provides Insights into the Origins of Lignocellulose Decay Capabilities.</title>
        <authorList>
            <person name="Nagy L.G."/>
            <person name="Riley R."/>
            <person name="Tritt A."/>
            <person name="Adam C."/>
            <person name="Daum C."/>
            <person name="Floudas D."/>
            <person name="Sun H."/>
            <person name="Yadav J.S."/>
            <person name="Pangilinan J."/>
            <person name="Larsson K.H."/>
            <person name="Matsuura K."/>
            <person name="Barry K."/>
            <person name="Labutti K."/>
            <person name="Kuo R."/>
            <person name="Ohm R.A."/>
            <person name="Bhattacharya S.S."/>
            <person name="Shirouzu T."/>
            <person name="Yoshinaga Y."/>
            <person name="Martin F.M."/>
            <person name="Grigoriev I.V."/>
            <person name="Hibbett D.S."/>
        </authorList>
    </citation>
    <scope>NUCLEOTIDE SEQUENCE [LARGE SCALE GENOMIC DNA]</scope>
    <source>
        <strain evidence="1 2">93-53</strain>
    </source>
</reference>
<evidence type="ECO:0000313" key="2">
    <source>
        <dbReference type="Proteomes" id="UP000076871"/>
    </source>
</evidence>
<organism evidence="1 2">
    <name type="scientific">Laetiporus sulphureus 93-53</name>
    <dbReference type="NCBI Taxonomy" id="1314785"/>
    <lineage>
        <taxon>Eukaryota</taxon>
        <taxon>Fungi</taxon>
        <taxon>Dikarya</taxon>
        <taxon>Basidiomycota</taxon>
        <taxon>Agaricomycotina</taxon>
        <taxon>Agaricomycetes</taxon>
        <taxon>Polyporales</taxon>
        <taxon>Laetiporus</taxon>
    </lineage>
</organism>
<sequence>MVLIHSMHRVHFRGAVQIGPEKGHLGLSQHAMDRYQTASCGDMHCRAVLACAGKIDVVIGLRRTTYVGCSPRSSTSGNFTSLCKTFRVQVATPLSARRAVTTRRVAPQSRRSSGASTSVAQCGNEASDEIPFGDVLEVKTCCTTDYLKVDNPMHLLRHGLNALSSTLMQYFDASGRPSVKHHCGKQFNPSPAGLVIEWSMMIPRGGLKYRSFGTGQRHSRTPETVSLE</sequence>
<proteinExistence type="predicted"/>
<accession>A0A165E5J8</accession>
<evidence type="ECO:0000313" key="1">
    <source>
        <dbReference type="EMBL" id="KZT06280.1"/>
    </source>
</evidence>